<accession>A0A7S0N274</accession>
<evidence type="ECO:0000313" key="1">
    <source>
        <dbReference type="EMBL" id="CAD8656035.1"/>
    </source>
</evidence>
<dbReference type="EMBL" id="HBEZ01053783">
    <property type="protein sequence ID" value="CAD8656035.1"/>
    <property type="molecule type" value="Transcribed_RNA"/>
</dbReference>
<sequence>MRQPPERPVSSMTNSAVLCSVVFTTGSSSPPCQLQPNNPLALLHVRTCLWSETDTPLEERLLKLSCTIFHHSRYNFLWTLHRFQLVDHKFELVRERKGMILQLII</sequence>
<proteinExistence type="predicted"/>
<protein>
    <submittedName>
        <fullName evidence="1">Uncharacterized protein</fullName>
    </submittedName>
</protein>
<gene>
    <name evidence="1" type="ORF">CCUR1050_LOCUS29509</name>
</gene>
<name>A0A7S0N274_9CRYP</name>
<organism evidence="1">
    <name type="scientific">Cryptomonas curvata</name>
    <dbReference type="NCBI Taxonomy" id="233186"/>
    <lineage>
        <taxon>Eukaryota</taxon>
        <taxon>Cryptophyceae</taxon>
        <taxon>Cryptomonadales</taxon>
        <taxon>Cryptomonadaceae</taxon>
        <taxon>Cryptomonas</taxon>
    </lineage>
</organism>
<dbReference type="AlphaFoldDB" id="A0A7S0N274"/>
<reference evidence="1" key="1">
    <citation type="submission" date="2021-01" db="EMBL/GenBank/DDBJ databases">
        <authorList>
            <person name="Corre E."/>
            <person name="Pelletier E."/>
            <person name="Niang G."/>
            <person name="Scheremetjew M."/>
            <person name="Finn R."/>
            <person name="Kale V."/>
            <person name="Holt S."/>
            <person name="Cochrane G."/>
            <person name="Meng A."/>
            <person name="Brown T."/>
            <person name="Cohen L."/>
        </authorList>
    </citation>
    <scope>NUCLEOTIDE SEQUENCE</scope>
    <source>
        <strain evidence="1">CCAP979/52</strain>
    </source>
</reference>